<dbReference type="HOGENOM" id="CLU_2586732_0_0_4"/>
<proteinExistence type="predicted"/>
<protein>
    <submittedName>
        <fullName evidence="1">Uncharacterized protein</fullName>
    </submittedName>
</protein>
<name>A1VIK5_POLNA</name>
<gene>
    <name evidence="1" type="ordered locus">Pnap_0158</name>
</gene>
<dbReference type="STRING" id="365044.Pnap_0158"/>
<organism evidence="1 2">
    <name type="scientific">Polaromonas naphthalenivorans (strain CJ2)</name>
    <dbReference type="NCBI Taxonomy" id="365044"/>
    <lineage>
        <taxon>Bacteria</taxon>
        <taxon>Pseudomonadati</taxon>
        <taxon>Pseudomonadota</taxon>
        <taxon>Betaproteobacteria</taxon>
        <taxon>Burkholderiales</taxon>
        <taxon>Comamonadaceae</taxon>
        <taxon>Polaromonas</taxon>
    </lineage>
</organism>
<evidence type="ECO:0000313" key="2">
    <source>
        <dbReference type="Proteomes" id="UP000000644"/>
    </source>
</evidence>
<dbReference type="Proteomes" id="UP000000644">
    <property type="component" value="Chromosome"/>
</dbReference>
<accession>A1VIK5</accession>
<reference evidence="2" key="1">
    <citation type="journal article" date="2009" name="Environ. Microbiol.">
        <title>The genome of Polaromonas naphthalenivorans strain CJ2, isolated from coal tar-contaminated sediment, reveals physiological and metabolic versatility and evolution through extensive horizontal gene transfer.</title>
        <authorList>
            <person name="Yagi J.M."/>
            <person name="Sims D."/>
            <person name="Brettin T."/>
            <person name="Bruce D."/>
            <person name="Madsen E.L."/>
        </authorList>
    </citation>
    <scope>NUCLEOTIDE SEQUENCE [LARGE SCALE GENOMIC DNA]</scope>
    <source>
        <strain evidence="2">CJ2</strain>
    </source>
</reference>
<keyword evidence="2" id="KW-1185">Reference proteome</keyword>
<sequence length="80" mass="8878">MFQSAGKTPVFDCDAIRFPVVQKLINIFLFMNKQEFLLCAVFFFSLHGSNFLVHITVADAAVCAGLLRSIIIYCADSTTP</sequence>
<dbReference type="KEGG" id="pna:Pnap_0158"/>
<dbReference type="AlphaFoldDB" id="A1VIK5"/>
<evidence type="ECO:0000313" key="1">
    <source>
        <dbReference type="EMBL" id="ABM35483.1"/>
    </source>
</evidence>
<dbReference type="EMBL" id="CP000529">
    <property type="protein sequence ID" value="ABM35483.1"/>
    <property type="molecule type" value="Genomic_DNA"/>
</dbReference>